<dbReference type="EMBL" id="BAABAA010000003">
    <property type="protein sequence ID" value="GAA3560124.1"/>
    <property type="molecule type" value="Genomic_DNA"/>
</dbReference>
<comment type="caution">
    <text evidence="2">The sequence shown here is derived from an EMBL/GenBank/DDBJ whole genome shotgun (WGS) entry which is preliminary data.</text>
</comment>
<proteinExistence type="predicted"/>
<organism evidence="2 3">
    <name type="scientific">Kribbella ginsengisoli</name>
    <dbReference type="NCBI Taxonomy" id="363865"/>
    <lineage>
        <taxon>Bacteria</taxon>
        <taxon>Bacillati</taxon>
        <taxon>Actinomycetota</taxon>
        <taxon>Actinomycetes</taxon>
        <taxon>Propionibacteriales</taxon>
        <taxon>Kribbellaceae</taxon>
        <taxon>Kribbella</taxon>
    </lineage>
</organism>
<sequence>MTKHLEERLSEALDAAARTVPDNAAPPELFPGEEPSSERRWVPVLVGGLAMAAVIAAVVVPLAISREHSAPAGILCPAAPAVEALKLPQQQYSGSDYPDLDKLPFGPPPSVPFTMARDIDRHGGYLEDRGVRVPLPDGQELFSIGRIDCGWVAYRQSGRSGDAAEVGVLGTDGKYRSFGPVTGDGASLSRDGSELAYVAPTGKGTASVVTVSVASGKRLAATPATSNAEVVGWNSDGVWFMRDRDKSVTQVWEPGGGGKPVTVDTDGRLLTAYRGTDRMLLSDQAQAADSTTTADLCVRVATLGPANKLITTLQVCGGAGATLSPDGQVLVADQGGDVQAYLVDGGSKTSFHATSMLVTADHEAVWEDSTHLLNSAGLGTDRQMTLRCDVISGACERIQDGPQTGVPAGPELGYP</sequence>
<name>A0ABP6X3Z4_9ACTN</name>
<reference evidence="3" key="1">
    <citation type="journal article" date="2019" name="Int. J. Syst. Evol. Microbiol.">
        <title>The Global Catalogue of Microorganisms (GCM) 10K type strain sequencing project: providing services to taxonomists for standard genome sequencing and annotation.</title>
        <authorList>
            <consortium name="The Broad Institute Genomics Platform"/>
            <consortium name="The Broad Institute Genome Sequencing Center for Infectious Disease"/>
            <person name="Wu L."/>
            <person name="Ma J."/>
        </authorList>
    </citation>
    <scope>NUCLEOTIDE SEQUENCE [LARGE SCALE GENOMIC DNA]</scope>
    <source>
        <strain evidence="3">JCM 16928</strain>
    </source>
</reference>
<dbReference type="Proteomes" id="UP001501222">
    <property type="component" value="Unassembled WGS sequence"/>
</dbReference>
<keyword evidence="1" id="KW-0812">Transmembrane</keyword>
<accession>A0ABP6X3Z4</accession>
<dbReference type="SUPFAM" id="SSF82171">
    <property type="entry name" value="DPP6 N-terminal domain-like"/>
    <property type="match status" value="1"/>
</dbReference>
<feature type="transmembrane region" description="Helical" evidence="1">
    <location>
        <begin position="41"/>
        <end position="64"/>
    </location>
</feature>
<gene>
    <name evidence="2" type="ORF">GCM10022235_30520</name>
</gene>
<evidence type="ECO:0000313" key="3">
    <source>
        <dbReference type="Proteomes" id="UP001501222"/>
    </source>
</evidence>
<keyword evidence="1" id="KW-1133">Transmembrane helix</keyword>
<evidence type="ECO:0000313" key="2">
    <source>
        <dbReference type="EMBL" id="GAA3560124.1"/>
    </source>
</evidence>
<evidence type="ECO:0000256" key="1">
    <source>
        <dbReference type="SAM" id="Phobius"/>
    </source>
</evidence>
<dbReference type="RefSeq" id="WP_344841086.1">
    <property type="nucleotide sequence ID" value="NZ_BAABAA010000003.1"/>
</dbReference>
<protein>
    <submittedName>
        <fullName evidence="2">Uncharacterized protein</fullName>
    </submittedName>
</protein>
<keyword evidence="3" id="KW-1185">Reference proteome</keyword>
<keyword evidence="1" id="KW-0472">Membrane</keyword>